<accession>A0A1L7XA04</accession>
<reference evidence="2 3" key="1">
    <citation type="submission" date="2016-03" db="EMBL/GenBank/DDBJ databases">
        <authorList>
            <person name="Ploux O."/>
        </authorList>
    </citation>
    <scope>NUCLEOTIDE SEQUENCE [LARGE SCALE GENOMIC DNA]</scope>
    <source>
        <strain evidence="2 3">UAMH 11012</strain>
    </source>
</reference>
<name>A0A1L7XA04_9HELO</name>
<dbReference type="OrthoDB" id="5400409at2759"/>
<feature type="compositionally biased region" description="Polar residues" evidence="1">
    <location>
        <begin position="330"/>
        <end position="346"/>
    </location>
</feature>
<evidence type="ECO:0000256" key="1">
    <source>
        <dbReference type="SAM" id="MobiDB-lite"/>
    </source>
</evidence>
<evidence type="ECO:0000313" key="2">
    <source>
        <dbReference type="EMBL" id="CZR61863.1"/>
    </source>
</evidence>
<feature type="region of interest" description="Disordered" evidence="1">
    <location>
        <begin position="530"/>
        <end position="609"/>
    </location>
</feature>
<organism evidence="2 3">
    <name type="scientific">Phialocephala subalpina</name>
    <dbReference type="NCBI Taxonomy" id="576137"/>
    <lineage>
        <taxon>Eukaryota</taxon>
        <taxon>Fungi</taxon>
        <taxon>Dikarya</taxon>
        <taxon>Ascomycota</taxon>
        <taxon>Pezizomycotina</taxon>
        <taxon>Leotiomycetes</taxon>
        <taxon>Helotiales</taxon>
        <taxon>Mollisiaceae</taxon>
        <taxon>Phialocephala</taxon>
        <taxon>Phialocephala fortinii species complex</taxon>
    </lineage>
</organism>
<keyword evidence="3" id="KW-1185">Reference proteome</keyword>
<feature type="region of interest" description="Disordered" evidence="1">
    <location>
        <begin position="330"/>
        <end position="350"/>
    </location>
</feature>
<dbReference type="Proteomes" id="UP000184330">
    <property type="component" value="Unassembled WGS sequence"/>
</dbReference>
<gene>
    <name evidence="2" type="ORF">PAC_11760</name>
</gene>
<sequence length="789" mass="88716">MIPVVIEDVVEGLATAQNIYKIAFRNASNENPSYKEFGEDIRKLAVNLDLLFNVLQRAEYQAGTSDKSRYNSAPGLEAQLVGNFKGTLKECEYLLNDQRYFQRSGGLIQTLSLYAQIDPEVQLLRERIKCHNLKLSIIFNILDPQVLEDRFFHIVDSTALILGHAEQIGRRAHEEEEGKPLPRPGTAYVSIPRELEDGFIRTTRQTDPDLFTLRQGLDAAISYFNRTTKTASQEVLSDVAYHVAIIDIMMAAWLIRTIRGSKEYQVVASYPSVDVSQRLLDSWGMTTERFFDFCEQALQDALRRILGRHLILPPTPDLLSIFERQRPTGQQTQQSLSLDQAKNLQQRTRDPVELADTSISNWEVEQMQRGVKEMSAHLTACSRSKVLEDFRPRLYADLATLQTDGDPLKPGFGKDFSVGRKGERNNVGASLVSCSSKLTACRDNYDLGQVQLNPSYALRTWTAPSLEPQTINFRTDQNSPFSRTLVFHQNKDMFDFQQKMTGYRVVHDEPRVLATSQESKLLGGSNRQDLGRLQLWSAPPPSKDDSKVPPSETSLSSRKRMSQASSSSNSSSKKKSTPSIFSRTSRSSSASRSTIVTHPPSYVTTSSSQNPVLFPPIAPCVVLFAHKAPTISARVEGRDISRSFLVIEIGSDVTVEEELSEEALEPSSHRCVIERKSTYLQARRSPETTDPGLWDLAAVGIQQRERETDVVKKLKHVVLQFNTHDNLRQFITKFNQVKGVATTWHMELQSDSRSRLLSILSPSLVIYEPKLESQVSTGKDSLRKGAQIA</sequence>
<dbReference type="EMBL" id="FJOG01000019">
    <property type="protein sequence ID" value="CZR61863.1"/>
    <property type="molecule type" value="Genomic_DNA"/>
</dbReference>
<protein>
    <submittedName>
        <fullName evidence="2">Uncharacterized protein</fullName>
    </submittedName>
</protein>
<proteinExistence type="predicted"/>
<feature type="compositionally biased region" description="Low complexity" evidence="1">
    <location>
        <begin position="548"/>
        <end position="594"/>
    </location>
</feature>
<dbReference type="AlphaFoldDB" id="A0A1L7XA04"/>
<evidence type="ECO:0000313" key="3">
    <source>
        <dbReference type="Proteomes" id="UP000184330"/>
    </source>
</evidence>